<accession>A0ABP7P8Z5</accession>
<sequence>MTVHETESERRARQRQRFLRQIPFFAVMLVVLLAAVLVLFDRWRRGSVAFGGALLLGAVLRAVIPTDRIGLLQVRSRAFDIGAMASMGVLVIWLATSIDSLGTGDQL</sequence>
<organism evidence="2 3">
    <name type="scientific">Gordonia caeni</name>
    <dbReference type="NCBI Taxonomy" id="1007097"/>
    <lineage>
        <taxon>Bacteria</taxon>
        <taxon>Bacillati</taxon>
        <taxon>Actinomycetota</taxon>
        <taxon>Actinomycetes</taxon>
        <taxon>Mycobacteriales</taxon>
        <taxon>Gordoniaceae</taxon>
        <taxon>Gordonia</taxon>
    </lineage>
</organism>
<dbReference type="RefSeq" id="WP_344783538.1">
    <property type="nucleotide sequence ID" value="NZ_BAAAZW010000006.1"/>
</dbReference>
<dbReference type="EMBL" id="BAAAZW010000006">
    <property type="protein sequence ID" value="GAA3961193.1"/>
    <property type="molecule type" value="Genomic_DNA"/>
</dbReference>
<dbReference type="InterPro" id="IPR021385">
    <property type="entry name" value="DUF3017"/>
</dbReference>
<feature type="transmembrane region" description="Helical" evidence="1">
    <location>
        <begin position="78"/>
        <end position="98"/>
    </location>
</feature>
<dbReference type="Pfam" id="PF11222">
    <property type="entry name" value="DUF3017"/>
    <property type="match status" value="1"/>
</dbReference>
<gene>
    <name evidence="2" type="ORF">GCM10022231_21530</name>
</gene>
<evidence type="ECO:0000313" key="3">
    <source>
        <dbReference type="Proteomes" id="UP001418444"/>
    </source>
</evidence>
<name>A0ABP7P8Z5_9ACTN</name>
<keyword evidence="1" id="KW-1133">Transmembrane helix</keyword>
<evidence type="ECO:0000313" key="2">
    <source>
        <dbReference type="EMBL" id="GAA3961193.1"/>
    </source>
</evidence>
<keyword evidence="1" id="KW-0472">Membrane</keyword>
<feature type="transmembrane region" description="Helical" evidence="1">
    <location>
        <begin position="46"/>
        <end position="66"/>
    </location>
</feature>
<evidence type="ECO:0000256" key="1">
    <source>
        <dbReference type="SAM" id="Phobius"/>
    </source>
</evidence>
<keyword evidence="3" id="KW-1185">Reference proteome</keyword>
<protein>
    <submittedName>
        <fullName evidence="2">DUF3017 domain-containing protein</fullName>
    </submittedName>
</protein>
<feature type="transmembrane region" description="Helical" evidence="1">
    <location>
        <begin position="21"/>
        <end position="40"/>
    </location>
</feature>
<comment type="caution">
    <text evidence="2">The sequence shown here is derived from an EMBL/GenBank/DDBJ whole genome shotgun (WGS) entry which is preliminary data.</text>
</comment>
<reference evidence="3" key="1">
    <citation type="journal article" date="2019" name="Int. J. Syst. Evol. Microbiol.">
        <title>The Global Catalogue of Microorganisms (GCM) 10K type strain sequencing project: providing services to taxonomists for standard genome sequencing and annotation.</title>
        <authorList>
            <consortium name="The Broad Institute Genomics Platform"/>
            <consortium name="The Broad Institute Genome Sequencing Center for Infectious Disease"/>
            <person name="Wu L."/>
            <person name="Ma J."/>
        </authorList>
    </citation>
    <scope>NUCLEOTIDE SEQUENCE [LARGE SCALE GENOMIC DNA]</scope>
    <source>
        <strain evidence="3">JCM 16923</strain>
    </source>
</reference>
<dbReference type="Proteomes" id="UP001418444">
    <property type="component" value="Unassembled WGS sequence"/>
</dbReference>
<keyword evidence="1" id="KW-0812">Transmembrane</keyword>
<proteinExistence type="predicted"/>